<keyword evidence="1" id="KW-0472">Membrane</keyword>
<evidence type="ECO:0000313" key="3">
    <source>
        <dbReference type="Proteomes" id="UP000613030"/>
    </source>
</evidence>
<gene>
    <name evidence="2" type="ORF">JI741_05545</name>
</gene>
<organism evidence="2 3">
    <name type="scientific">Chryseolinea lacunae</name>
    <dbReference type="NCBI Taxonomy" id="2801331"/>
    <lineage>
        <taxon>Bacteria</taxon>
        <taxon>Pseudomonadati</taxon>
        <taxon>Bacteroidota</taxon>
        <taxon>Cytophagia</taxon>
        <taxon>Cytophagales</taxon>
        <taxon>Fulvivirgaceae</taxon>
        <taxon>Chryseolinea</taxon>
    </lineage>
</organism>
<feature type="transmembrane region" description="Helical" evidence="1">
    <location>
        <begin position="99"/>
        <end position="120"/>
    </location>
</feature>
<dbReference type="EMBL" id="JAERRB010000001">
    <property type="protein sequence ID" value="MBL0740671.1"/>
    <property type="molecule type" value="Genomic_DNA"/>
</dbReference>
<sequence>MSTASKPAHKILYYSKFLGLALIVIGIPIMLIDKSSGAEMPLLVGLFTLFVATEKIQDERSVQLKTTSLYLSFCISYALKLLTSNLNEHALISFQLVEINHFLILVLALANAVFYSRLYILKQ</sequence>
<keyword evidence="1" id="KW-0812">Transmembrane</keyword>
<dbReference type="RefSeq" id="WP_202007994.1">
    <property type="nucleotide sequence ID" value="NZ_JAERRB010000001.1"/>
</dbReference>
<evidence type="ECO:0000256" key="1">
    <source>
        <dbReference type="SAM" id="Phobius"/>
    </source>
</evidence>
<dbReference type="Proteomes" id="UP000613030">
    <property type="component" value="Unassembled WGS sequence"/>
</dbReference>
<evidence type="ECO:0000313" key="2">
    <source>
        <dbReference type="EMBL" id="MBL0740671.1"/>
    </source>
</evidence>
<feature type="transmembrane region" description="Helical" evidence="1">
    <location>
        <begin position="12"/>
        <end position="32"/>
    </location>
</feature>
<proteinExistence type="predicted"/>
<accession>A0ABS1KMK6</accession>
<keyword evidence="1" id="KW-1133">Transmembrane helix</keyword>
<keyword evidence="3" id="KW-1185">Reference proteome</keyword>
<comment type="caution">
    <text evidence="2">The sequence shown here is derived from an EMBL/GenBank/DDBJ whole genome shotgun (WGS) entry which is preliminary data.</text>
</comment>
<name>A0ABS1KMK6_9BACT</name>
<reference evidence="2 3" key="1">
    <citation type="submission" date="2021-01" db="EMBL/GenBank/DDBJ databases">
        <title>Chryseolinea sp. Jin1 Genome sequencing and assembly.</title>
        <authorList>
            <person name="Kim I."/>
        </authorList>
    </citation>
    <scope>NUCLEOTIDE SEQUENCE [LARGE SCALE GENOMIC DNA]</scope>
    <source>
        <strain evidence="2 3">Jin1</strain>
    </source>
</reference>
<protein>
    <submittedName>
        <fullName evidence="2">Uncharacterized protein</fullName>
    </submittedName>
</protein>